<evidence type="ECO:0000313" key="9">
    <source>
        <dbReference type="EMBL" id="ROT38977.1"/>
    </source>
</evidence>
<dbReference type="EC" id="2.5.1.75" evidence="5"/>
<evidence type="ECO:0000256" key="2">
    <source>
        <dbReference type="ARBA" id="ARBA00022679"/>
    </source>
</evidence>
<proteinExistence type="inferred from homology"/>
<dbReference type="EMBL" id="ML119054">
    <property type="protein sequence ID" value="ROT38977.1"/>
    <property type="molecule type" value="Genomic_DNA"/>
</dbReference>
<dbReference type="AlphaFoldDB" id="A0A3N2PWU2"/>
<feature type="compositionally biased region" description="Basic and acidic residues" evidence="7">
    <location>
        <begin position="473"/>
        <end position="497"/>
    </location>
</feature>
<comment type="catalytic activity">
    <reaction evidence="5">
        <text>adenosine(37) in tRNA + dimethylallyl diphosphate = N(6)-dimethylallyladenosine(37) in tRNA + diphosphate</text>
        <dbReference type="Rhea" id="RHEA:26482"/>
        <dbReference type="Rhea" id="RHEA-COMP:10162"/>
        <dbReference type="Rhea" id="RHEA-COMP:10375"/>
        <dbReference type="ChEBI" id="CHEBI:33019"/>
        <dbReference type="ChEBI" id="CHEBI:57623"/>
        <dbReference type="ChEBI" id="CHEBI:74411"/>
        <dbReference type="ChEBI" id="CHEBI:74415"/>
        <dbReference type="EC" id="2.5.1.75"/>
    </reaction>
</comment>
<dbReference type="GO" id="GO:0005524">
    <property type="term" value="F:ATP binding"/>
    <property type="evidence" value="ECO:0007669"/>
    <property type="project" value="UniProtKB-KW"/>
</dbReference>
<dbReference type="Proteomes" id="UP000272025">
    <property type="component" value="Unassembled WGS sequence"/>
</dbReference>
<dbReference type="Gene3D" id="3.40.50.300">
    <property type="entry name" value="P-loop containing nucleotide triphosphate hydrolases"/>
    <property type="match status" value="1"/>
</dbReference>
<keyword evidence="4 6" id="KW-0067">ATP-binding</keyword>
<dbReference type="RefSeq" id="XP_028466783.1">
    <property type="nucleotide sequence ID" value="XM_028611702.1"/>
</dbReference>
<dbReference type="SUPFAM" id="SSF52540">
    <property type="entry name" value="P-loop containing nucleoside triphosphate hydrolases"/>
    <property type="match status" value="2"/>
</dbReference>
<dbReference type="GO" id="GO:0052381">
    <property type="term" value="F:tRNA dimethylallyltransferase activity"/>
    <property type="evidence" value="ECO:0007669"/>
    <property type="project" value="UniProtKB-EC"/>
</dbReference>
<evidence type="ECO:0000256" key="4">
    <source>
        <dbReference type="ARBA" id="ARBA00022840"/>
    </source>
</evidence>
<dbReference type="GeneID" id="39580180"/>
<dbReference type="PIRSF" id="PIRSF039110">
    <property type="entry name" value="IPP_transferase"/>
    <property type="match status" value="1"/>
</dbReference>
<keyword evidence="5" id="KW-0819">tRNA processing</keyword>
<reference evidence="9 10" key="1">
    <citation type="journal article" date="2018" name="Mol. Ecol.">
        <title>The obligate alkalophilic soda-lake fungus Sodiomyces alkalinus has shifted to a protein diet.</title>
        <authorList>
            <person name="Grum-Grzhimaylo A.A."/>
            <person name="Falkoski D.L."/>
            <person name="van den Heuvel J."/>
            <person name="Valero-Jimenez C.A."/>
            <person name="Min B."/>
            <person name="Choi I.G."/>
            <person name="Lipzen A."/>
            <person name="Daum C.G."/>
            <person name="Aanen D.K."/>
            <person name="Tsang A."/>
            <person name="Henrissat B."/>
            <person name="Bilanenko E.N."/>
            <person name="de Vries R.P."/>
            <person name="van Kan J.A.L."/>
            <person name="Grigoriev I.V."/>
            <person name="Debets A.J.M."/>
        </authorList>
    </citation>
    <scope>NUCLEOTIDE SEQUENCE [LARGE SCALE GENOMIC DNA]</scope>
    <source>
        <strain evidence="9 10">F11</strain>
    </source>
</reference>
<dbReference type="InterPro" id="IPR013087">
    <property type="entry name" value="Znf_C2H2_type"/>
</dbReference>
<evidence type="ECO:0000313" key="10">
    <source>
        <dbReference type="Proteomes" id="UP000272025"/>
    </source>
</evidence>
<keyword evidence="3 6" id="KW-0547">Nucleotide-binding</keyword>
<dbReference type="Pfam" id="PF01715">
    <property type="entry name" value="IPPT"/>
    <property type="match status" value="1"/>
</dbReference>
<evidence type="ECO:0000256" key="3">
    <source>
        <dbReference type="ARBA" id="ARBA00022741"/>
    </source>
</evidence>
<dbReference type="PANTHER" id="PTHR11088:SF89">
    <property type="entry name" value="TRNA DIMETHYLALLYLTRANSFERASE"/>
    <property type="match status" value="1"/>
</dbReference>
<dbReference type="GO" id="GO:0005739">
    <property type="term" value="C:mitochondrion"/>
    <property type="evidence" value="ECO:0007669"/>
    <property type="project" value="TreeGrafter"/>
</dbReference>
<dbReference type="InterPro" id="IPR036236">
    <property type="entry name" value="Znf_C2H2_sf"/>
</dbReference>
<dbReference type="InterPro" id="IPR030666">
    <property type="entry name" value="IPP_transferase_euk"/>
</dbReference>
<evidence type="ECO:0000256" key="5">
    <source>
        <dbReference type="RuleBase" id="RU003783"/>
    </source>
</evidence>
<comment type="similarity">
    <text evidence="1 6">Belongs to the IPP transferase family.</text>
</comment>
<name>A0A3N2PWU2_SODAK</name>
<dbReference type="Gene3D" id="1.10.20.140">
    <property type="match status" value="1"/>
</dbReference>
<evidence type="ECO:0000256" key="6">
    <source>
        <dbReference type="RuleBase" id="RU003785"/>
    </source>
</evidence>
<dbReference type="STRING" id="1314773.A0A3N2PWU2"/>
<evidence type="ECO:0000259" key="8">
    <source>
        <dbReference type="Pfam" id="PF12874"/>
    </source>
</evidence>
<dbReference type="InterPro" id="IPR027417">
    <property type="entry name" value="P-loop_NTPase"/>
</dbReference>
<feature type="region of interest" description="Disordered" evidence="7">
    <location>
        <begin position="460"/>
        <end position="509"/>
    </location>
</feature>
<dbReference type="InterPro" id="IPR018022">
    <property type="entry name" value="IPT"/>
</dbReference>
<dbReference type="SUPFAM" id="SSF57667">
    <property type="entry name" value="beta-beta-alpha zinc fingers"/>
    <property type="match status" value="1"/>
</dbReference>
<dbReference type="OrthoDB" id="775260at2759"/>
<accession>A0A3N2PWU2</accession>
<feature type="domain" description="C2H2-type" evidence="8">
    <location>
        <begin position="423"/>
        <end position="446"/>
    </location>
</feature>
<evidence type="ECO:0000256" key="1">
    <source>
        <dbReference type="ARBA" id="ARBA00005842"/>
    </source>
</evidence>
<dbReference type="PANTHER" id="PTHR11088">
    <property type="entry name" value="TRNA DIMETHYLALLYLTRANSFERASE"/>
    <property type="match status" value="1"/>
</dbReference>
<organism evidence="9 10">
    <name type="scientific">Sodiomyces alkalinus (strain CBS 110278 / VKM F-3762 / F11)</name>
    <name type="common">Alkaliphilic filamentous fungus</name>
    <dbReference type="NCBI Taxonomy" id="1314773"/>
    <lineage>
        <taxon>Eukaryota</taxon>
        <taxon>Fungi</taxon>
        <taxon>Dikarya</taxon>
        <taxon>Ascomycota</taxon>
        <taxon>Pezizomycotina</taxon>
        <taxon>Sordariomycetes</taxon>
        <taxon>Hypocreomycetidae</taxon>
        <taxon>Glomerellales</taxon>
        <taxon>Plectosphaerellaceae</taxon>
        <taxon>Sodiomyces</taxon>
    </lineage>
</organism>
<sequence length="509" mass="55900">MATKNPPPREPLIFVLGSTGTGKSELAVELATRFNGEVINSDAMQLYKGLPIITNKITPSERRGVPHHLLDHIGLDDPPWVVDDFKRAATQAIQDIRARGRLPILVGGTHYYTNALLFDEVLVEGEKEEPSSSFPILSEPTDVILAKLRQVDPVMAARWHPNDRRKISRSLEIFLKYGRPASEIYAEQKRRKAAAAAAAVEGGGAGGGDTPSWQNLMFWVHTDPEVLKTRLDGRVDKMLAAGLLDETRQMFEHVRRKESAGQPVDFTRGIWQSIGFKELEPYLRASSSSSSSSVPEPADPADPADAVTLAALQSSGLEAVKISTRQYAKYQTRWIRTKVVPLLRDHPAGAMSRLFVLDTTDPAHWAEQVADPAASITRRFLADEPLPDPASLSPAARSVLEAVVAAAAPESPAALKQTPCQRTCELCRVTCVTEESWEKHLKSRRHNAIARRVKRRALVPVETSGEEAGEGPEMEKTQGERGTRGRRGEGDRSRTPDMDLGSIDFTPPG</sequence>
<dbReference type="InterPro" id="IPR039657">
    <property type="entry name" value="Dimethylallyltransferase"/>
</dbReference>
<protein>
    <recommendedName>
        <fullName evidence="5">tRNA dimethylallyltransferase</fullName>
        <ecNumber evidence="5">2.5.1.75</ecNumber>
    </recommendedName>
</protein>
<dbReference type="Pfam" id="PF12874">
    <property type="entry name" value="zf-met"/>
    <property type="match status" value="1"/>
</dbReference>
<dbReference type="GO" id="GO:0006400">
    <property type="term" value="P:tRNA modification"/>
    <property type="evidence" value="ECO:0007669"/>
    <property type="project" value="TreeGrafter"/>
</dbReference>
<keyword evidence="10" id="KW-1185">Reference proteome</keyword>
<evidence type="ECO:0000256" key="7">
    <source>
        <dbReference type="SAM" id="MobiDB-lite"/>
    </source>
</evidence>
<dbReference type="Gene3D" id="3.30.160.60">
    <property type="entry name" value="Classic Zinc Finger"/>
    <property type="match status" value="1"/>
</dbReference>
<gene>
    <name evidence="9" type="ORF">SODALDRAFT_332417</name>
</gene>
<keyword evidence="2 6" id="KW-0808">Transferase</keyword>
<dbReference type="HAMAP" id="MF_00185">
    <property type="entry name" value="IPP_trans"/>
    <property type="match status" value="1"/>
</dbReference>
<dbReference type="NCBIfam" id="TIGR00174">
    <property type="entry name" value="miaA"/>
    <property type="match status" value="1"/>
</dbReference>